<accession>A0A1K1RHI3</accession>
<sequence length="61" mass="6807">MNATVFFMTTCYVLCLKGDAAHATRLLTGHLPEVVLFYNDLKGLCPLVRLALHQVNTGKTW</sequence>
<protein>
    <submittedName>
        <fullName evidence="1">Uncharacterized protein</fullName>
    </submittedName>
</protein>
<dbReference type="AlphaFoldDB" id="A0A1K1RHI3"/>
<dbReference type="EMBL" id="FPJE01000025">
    <property type="protein sequence ID" value="SFW71259.1"/>
    <property type="molecule type" value="Genomic_DNA"/>
</dbReference>
<organism evidence="1 2">
    <name type="scientific">Sinomicrobium oceani</name>
    <dbReference type="NCBI Taxonomy" id="1150368"/>
    <lineage>
        <taxon>Bacteria</taxon>
        <taxon>Pseudomonadati</taxon>
        <taxon>Bacteroidota</taxon>
        <taxon>Flavobacteriia</taxon>
        <taxon>Flavobacteriales</taxon>
        <taxon>Flavobacteriaceae</taxon>
        <taxon>Sinomicrobium</taxon>
    </lineage>
</organism>
<keyword evidence="2" id="KW-1185">Reference proteome</keyword>
<gene>
    <name evidence="1" type="ORF">SAMN02927921_03540</name>
</gene>
<evidence type="ECO:0000313" key="1">
    <source>
        <dbReference type="EMBL" id="SFW71259.1"/>
    </source>
</evidence>
<proteinExistence type="predicted"/>
<reference evidence="1 2" key="1">
    <citation type="submission" date="2016-11" db="EMBL/GenBank/DDBJ databases">
        <authorList>
            <person name="Jaros S."/>
            <person name="Januszkiewicz K."/>
            <person name="Wedrychowicz H."/>
        </authorList>
    </citation>
    <scope>NUCLEOTIDE SEQUENCE [LARGE SCALE GENOMIC DNA]</scope>
    <source>
        <strain evidence="1 2">CGMCC 1.12145</strain>
    </source>
</reference>
<evidence type="ECO:0000313" key="2">
    <source>
        <dbReference type="Proteomes" id="UP000182248"/>
    </source>
</evidence>
<name>A0A1K1RHI3_9FLAO</name>
<dbReference type="Proteomes" id="UP000182248">
    <property type="component" value="Unassembled WGS sequence"/>
</dbReference>